<reference evidence="2 5" key="2">
    <citation type="submission" date="2020-10" db="EMBL/GenBank/DDBJ databases">
        <title>Genome sequences of Pseudomonas isolates.</title>
        <authorList>
            <person name="Wessels L."/>
            <person name="Reich F."/>
            <person name="Hammerl J."/>
        </authorList>
    </citation>
    <scope>NUCLEOTIDE SEQUENCE [LARGE SCALE GENOMIC DNA]</scope>
    <source>
        <strain evidence="2 5">20-MO00624-0</strain>
    </source>
</reference>
<dbReference type="AlphaFoldDB" id="A0A2X2D1B5"/>
<dbReference type="PANTHER" id="PTHR38834">
    <property type="entry name" value="PERIPLASMIC SUBSTRATE BINDING PROTEIN FAMILY 3"/>
    <property type="match status" value="1"/>
</dbReference>
<dbReference type="Proteomes" id="UP000250443">
    <property type="component" value="Unassembled WGS sequence"/>
</dbReference>
<feature type="chain" id="PRO_5016018494" evidence="1">
    <location>
        <begin position="21"/>
        <end position="245"/>
    </location>
</feature>
<dbReference type="RefSeq" id="WP_010795521.1">
    <property type="nucleotide sequence ID" value="NZ_CP069262.1"/>
</dbReference>
<keyword evidence="1" id="KW-0732">Signal</keyword>
<evidence type="ECO:0000313" key="4">
    <source>
        <dbReference type="Proteomes" id="UP000250443"/>
    </source>
</evidence>
<sequence>MKIGKWIALLAGMVVTHVMAEPIQVVTEESQFITVQNGRIGGAATEVVELTLSRAGQTDYRIGLYPWARAYDIATNQPNVLIYLVARTPQREPLFKWVGHVTSMQYYFYKLKSRTDIDPQSLEDARQYSVGVMRDDFRHQYLLHHGFSRLVISAGVEENFQKLINGQVQLAPLTESSAAHECARKHFDCTELEQVAALGTIEAELYMAYSVATDDAVVESTRTAFGQLQQEGVVDKIIGTLTNNH</sequence>
<dbReference type="Proteomes" id="UP000626180">
    <property type="component" value="Unassembled WGS sequence"/>
</dbReference>
<gene>
    <name evidence="2" type="ORF">IRZ65_14910</name>
    <name evidence="3" type="ORF">NCTC11842_03761</name>
</gene>
<evidence type="ECO:0000313" key="3">
    <source>
        <dbReference type="EMBL" id="SPZ11516.1"/>
    </source>
</evidence>
<evidence type="ECO:0000313" key="5">
    <source>
        <dbReference type="Proteomes" id="UP000626180"/>
    </source>
</evidence>
<keyword evidence="5" id="KW-1185">Reference proteome</keyword>
<accession>A0A2X2D1B5</accession>
<evidence type="ECO:0000256" key="1">
    <source>
        <dbReference type="SAM" id="SignalP"/>
    </source>
</evidence>
<dbReference type="EMBL" id="JADMCD010000007">
    <property type="protein sequence ID" value="MBF8641974.1"/>
    <property type="molecule type" value="Genomic_DNA"/>
</dbReference>
<reference evidence="3 4" key="1">
    <citation type="submission" date="2018-06" db="EMBL/GenBank/DDBJ databases">
        <authorList>
            <consortium name="Pathogen Informatics"/>
            <person name="Doyle S."/>
        </authorList>
    </citation>
    <scope>NUCLEOTIDE SEQUENCE [LARGE SCALE GENOMIC DNA]</scope>
    <source>
        <strain evidence="3 4">NCTC11842</strain>
    </source>
</reference>
<feature type="signal peptide" evidence="1">
    <location>
        <begin position="1"/>
        <end position="20"/>
    </location>
</feature>
<dbReference type="PANTHER" id="PTHR38834:SF3">
    <property type="entry name" value="SOLUTE-BINDING PROTEIN FAMILY 3_N-TERMINAL DOMAIN-CONTAINING PROTEIN"/>
    <property type="match status" value="1"/>
</dbReference>
<dbReference type="EMBL" id="UAUF01000014">
    <property type="protein sequence ID" value="SPZ11516.1"/>
    <property type="molecule type" value="Genomic_DNA"/>
</dbReference>
<proteinExistence type="predicted"/>
<dbReference type="Gene3D" id="3.40.190.10">
    <property type="entry name" value="Periplasmic binding protein-like II"/>
    <property type="match status" value="2"/>
</dbReference>
<name>A0A2X2D1B5_PSELU</name>
<evidence type="ECO:0000313" key="2">
    <source>
        <dbReference type="EMBL" id="MBF8641974.1"/>
    </source>
</evidence>
<dbReference type="SUPFAM" id="SSF53850">
    <property type="entry name" value="Periplasmic binding protein-like II"/>
    <property type="match status" value="1"/>
</dbReference>
<protein>
    <submittedName>
        <fullName evidence="2">ABC transporter substrate-binding protein</fullName>
    </submittedName>
    <submittedName>
        <fullName evidence="3">Family 3 extracellular solute-binding protein</fullName>
    </submittedName>
</protein>
<organism evidence="3 4">
    <name type="scientific">Pseudomonas luteola</name>
    <dbReference type="NCBI Taxonomy" id="47886"/>
    <lineage>
        <taxon>Bacteria</taxon>
        <taxon>Pseudomonadati</taxon>
        <taxon>Pseudomonadota</taxon>
        <taxon>Gammaproteobacteria</taxon>
        <taxon>Pseudomonadales</taxon>
        <taxon>Pseudomonadaceae</taxon>
        <taxon>Pseudomonas</taxon>
    </lineage>
</organism>